<dbReference type="RefSeq" id="WP_046327586.1">
    <property type="nucleotide sequence ID" value="NZ_CP084389.1"/>
</dbReference>
<name>A0AA47GGN7_9LACO</name>
<dbReference type="EMBL" id="CP084389">
    <property type="protein sequence ID" value="UZX29378.1"/>
    <property type="molecule type" value="Genomic_DNA"/>
</dbReference>
<dbReference type="AlphaFoldDB" id="A0AA47GGN7"/>
<feature type="chain" id="PRO_5041350327" evidence="1">
    <location>
        <begin position="35"/>
        <end position="281"/>
    </location>
</feature>
<keyword evidence="3" id="KW-1185">Reference proteome</keyword>
<proteinExistence type="predicted"/>
<evidence type="ECO:0000313" key="3">
    <source>
        <dbReference type="Proteomes" id="UP001164557"/>
    </source>
</evidence>
<sequence length="281" mass="31861">MKKIKSIKKLLIVGVMLSVGSAALVGLNSHPVAAKPLPPLPVATTKDFNKLQKLSKKPGAHYIKARKWYASFVPGDNVEAYRYLKSHKRTGTKSDPGVDDWDIFVGAGTIAGKRYFISNIENRDGKTKYMIPAEYCHVPYGYKFKKGHATVHDYLGSLANAWNGYTELDNEYGRAFTEENVIYSNKEDATFTVTLKEDGQTRGKYKGFWIGLTPIKFRVDGTDTYENYYPLYNYVPNGELVVSYIKTEDLNQFKRATVKYDHMGTITKSHKFKPAHKKLDM</sequence>
<keyword evidence="1" id="KW-0732">Signal</keyword>
<protein>
    <submittedName>
        <fullName evidence="2">Uncharacterized protein</fullName>
    </submittedName>
</protein>
<evidence type="ECO:0000256" key="1">
    <source>
        <dbReference type="SAM" id="SignalP"/>
    </source>
</evidence>
<organism evidence="2 3">
    <name type="scientific">Lactobacillus helsingborgensis</name>
    <dbReference type="NCBI Taxonomy" id="1218494"/>
    <lineage>
        <taxon>Bacteria</taxon>
        <taxon>Bacillati</taxon>
        <taxon>Bacillota</taxon>
        <taxon>Bacilli</taxon>
        <taxon>Lactobacillales</taxon>
        <taxon>Lactobacillaceae</taxon>
        <taxon>Lactobacillus</taxon>
    </lineage>
</organism>
<accession>A0AA47GGN7</accession>
<feature type="signal peptide" evidence="1">
    <location>
        <begin position="1"/>
        <end position="34"/>
    </location>
</feature>
<gene>
    <name evidence="2" type="ORF">LDX53_07335</name>
</gene>
<evidence type="ECO:0000313" key="2">
    <source>
        <dbReference type="EMBL" id="UZX29378.1"/>
    </source>
</evidence>
<reference evidence="2" key="1">
    <citation type="submission" date="2021-09" db="EMBL/GenBank/DDBJ databases">
        <title>Lactobacillus species from Apis mellifera, Switzerland.</title>
        <authorList>
            <person name="Pfister J."/>
            <person name="Brown A."/>
            <person name="Neumann P."/>
            <person name="Collaud A."/>
            <person name="Retschnig G."/>
            <person name="Perreten V."/>
        </authorList>
    </citation>
    <scope>NUCLEOTIDE SEQUENCE</scope>
    <source>
        <strain evidence="2">IBH002</strain>
    </source>
</reference>
<dbReference type="Proteomes" id="UP001164557">
    <property type="component" value="Chromosome"/>
</dbReference>